<comment type="similarity">
    <text evidence="3">Belongs to the DapA family.</text>
</comment>
<dbReference type="InterPro" id="IPR020624">
    <property type="entry name" value="Schiff_base-form_aldolases_CS"/>
</dbReference>
<dbReference type="PANTHER" id="PTHR12128:SF67">
    <property type="entry name" value="BLR3884 PROTEIN"/>
    <property type="match status" value="1"/>
</dbReference>
<dbReference type="PROSITE" id="PS00665">
    <property type="entry name" value="DHDPS_1"/>
    <property type="match status" value="1"/>
</dbReference>
<dbReference type="Proteomes" id="UP000305654">
    <property type="component" value="Unassembled WGS sequence"/>
</dbReference>
<dbReference type="GO" id="GO:0008840">
    <property type="term" value="F:4-hydroxy-tetrahydrodipicolinate synthase activity"/>
    <property type="evidence" value="ECO:0007669"/>
    <property type="project" value="TreeGrafter"/>
</dbReference>
<evidence type="ECO:0000256" key="3">
    <source>
        <dbReference type="PIRNR" id="PIRNR001365"/>
    </source>
</evidence>
<dbReference type="PRINTS" id="PR00146">
    <property type="entry name" value="DHPICSNTHASE"/>
</dbReference>
<accession>A0A5R9J707</accession>
<dbReference type="RefSeq" id="WP_138325484.1">
    <property type="nucleotide sequence ID" value="NZ_VCDI01000002.1"/>
</dbReference>
<reference evidence="6 7" key="1">
    <citation type="submission" date="2019-05" db="EMBL/GenBank/DDBJ databases">
        <authorList>
            <person name="Pankratov T."/>
            <person name="Grouzdev D."/>
        </authorList>
    </citation>
    <scope>NUCLEOTIDE SEQUENCE [LARGE SCALE GENOMIC DNA]</scope>
    <source>
        <strain evidence="6 7">KEBCLARHB70R</strain>
    </source>
</reference>
<organism evidence="6 7">
    <name type="scientific">Lichenicoccus roseus</name>
    <dbReference type="NCBI Taxonomy" id="2683649"/>
    <lineage>
        <taxon>Bacteria</taxon>
        <taxon>Pseudomonadati</taxon>
        <taxon>Pseudomonadota</taxon>
        <taxon>Alphaproteobacteria</taxon>
        <taxon>Acetobacterales</taxon>
        <taxon>Acetobacteraceae</taxon>
        <taxon>Lichenicoccus</taxon>
    </lineage>
</organism>
<feature type="binding site" evidence="5">
    <location>
        <position position="55"/>
    </location>
    <ligand>
        <name>pyruvate</name>
        <dbReference type="ChEBI" id="CHEBI:15361"/>
    </ligand>
</feature>
<evidence type="ECO:0000256" key="1">
    <source>
        <dbReference type="ARBA" id="ARBA00023239"/>
    </source>
</evidence>
<proteinExistence type="inferred from homology"/>
<dbReference type="OrthoDB" id="7157803at2"/>
<evidence type="ECO:0000256" key="5">
    <source>
        <dbReference type="PIRSR" id="PIRSR001365-2"/>
    </source>
</evidence>
<dbReference type="PIRSF" id="PIRSF001365">
    <property type="entry name" value="DHDPS"/>
    <property type="match status" value="1"/>
</dbReference>
<dbReference type="Gene3D" id="3.20.20.70">
    <property type="entry name" value="Aldolase class I"/>
    <property type="match status" value="1"/>
</dbReference>
<sequence length="307" mass="31370">MQHPIAPDGDRIAGHWTAAATPLQASGAVDQHRLAAHAAGLLEVGCDGVLLFGTTGEGTSFSAAERLSAVEALLHAGIPASSIALGIGMPALPDAVGLARSALRLGLAHMLALPPYFYRDVTDAGLTEAFALLIDGIDDARLRLALYNIPQVSGVALPPATAAALRARYGVLVAGVKDSSGRFDSVLAYREAAPALAILVGHEPDIARALRAGAAGTICGLSNIAPGAVRAMFASGGNAAHHAEADMTAIAGLIRGPFVPALKAIMAAQRGDAAWRRVRAPLVAASEAYGAEALQSLRRLAPDQRIT</sequence>
<protein>
    <submittedName>
        <fullName evidence="6">Dihydrodipicolinate synthase family protein</fullName>
    </submittedName>
</protein>
<keyword evidence="7" id="KW-1185">Reference proteome</keyword>
<dbReference type="InterPro" id="IPR002220">
    <property type="entry name" value="DapA-like"/>
</dbReference>
<name>A0A5R9J707_9PROT</name>
<keyword evidence="2" id="KW-0704">Schiff base</keyword>
<dbReference type="SMART" id="SM01130">
    <property type="entry name" value="DHDPS"/>
    <property type="match status" value="1"/>
</dbReference>
<feature type="binding site" evidence="5">
    <location>
        <position position="218"/>
    </location>
    <ligand>
        <name>pyruvate</name>
        <dbReference type="ChEBI" id="CHEBI:15361"/>
    </ligand>
</feature>
<dbReference type="EMBL" id="VCDI01000002">
    <property type="protein sequence ID" value="TLU73404.1"/>
    <property type="molecule type" value="Genomic_DNA"/>
</dbReference>
<evidence type="ECO:0000256" key="2">
    <source>
        <dbReference type="ARBA" id="ARBA00023270"/>
    </source>
</evidence>
<evidence type="ECO:0000313" key="7">
    <source>
        <dbReference type="Proteomes" id="UP000305654"/>
    </source>
</evidence>
<dbReference type="InterPro" id="IPR013785">
    <property type="entry name" value="Aldolase_TIM"/>
</dbReference>
<keyword evidence="1 3" id="KW-0456">Lyase</keyword>
<evidence type="ECO:0000313" key="6">
    <source>
        <dbReference type="EMBL" id="TLU73404.1"/>
    </source>
</evidence>
<dbReference type="SUPFAM" id="SSF51569">
    <property type="entry name" value="Aldolase"/>
    <property type="match status" value="1"/>
</dbReference>
<gene>
    <name evidence="6" type="ORF">FE263_08410</name>
</gene>
<feature type="active site" description="Schiff-base intermediate with substrate" evidence="4">
    <location>
        <position position="177"/>
    </location>
</feature>
<dbReference type="Pfam" id="PF00701">
    <property type="entry name" value="DHDPS"/>
    <property type="match status" value="1"/>
</dbReference>
<dbReference type="CDD" id="cd00408">
    <property type="entry name" value="DHDPS-like"/>
    <property type="match status" value="1"/>
</dbReference>
<comment type="caution">
    <text evidence="6">The sequence shown here is derived from an EMBL/GenBank/DDBJ whole genome shotgun (WGS) entry which is preliminary data.</text>
</comment>
<feature type="active site" description="Proton donor/acceptor" evidence="4">
    <location>
        <position position="147"/>
    </location>
</feature>
<dbReference type="PANTHER" id="PTHR12128">
    <property type="entry name" value="DIHYDRODIPICOLINATE SYNTHASE"/>
    <property type="match status" value="1"/>
</dbReference>
<dbReference type="AlphaFoldDB" id="A0A5R9J707"/>
<evidence type="ECO:0000256" key="4">
    <source>
        <dbReference type="PIRSR" id="PIRSR001365-1"/>
    </source>
</evidence>